<evidence type="ECO:0000313" key="4">
    <source>
        <dbReference type="Proteomes" id="UP000626109"/>
    </source>
</evidence>
<name>A0A813M0K6_POLGL</name>
<comment type="caution">
    <text evidence="3">The sequence shown here is derived from an EMBL/GenBank/DDBJ whole genome shotgun (WGS) entry which is preliminary data.</text>
</comment>
<keyword evidence="2" id="KW-0472">Membrane</keyword>
<evidence type="ECO:0000256" key="2">
    <source>
        <dbReference type="SAM" id="Phobius"/>
    </source>
</evidence>
<protein>
    <submittedName>
        <fullName evidence="3">Uncharacterized protein</fullName>
    </submittedName>
</protein>
<feature type="region of interest" description="Disordered" evidence="1">
    <location>
        <begin position="77"/>
        <end position="104"/>
    </location>
</feature>
<feature type="transmembrane region" description="Helical" evidence="2">
    <location>
        <begin position="48"/>
        <end position="66"/>
    </location>
</feature>
<dbReference type="AlphaFoldDB" id="A0A813M0K6"/>
<organism evidence="3 4">
    <name type="scientific">Polarella glacialis</name>
    <name type="common">Dinoflagellate</name>
    <dbReference type="NCBI Taxonomy" id="89957"/>
    <lineage>
        <taxon>Eukaryota</taxon>
        <taxon>Sar</taxon>
        <taxon>Alveolata</taxon>
        <taxon>Dinophyceae</taxon>
        <taxon>Suessiales</taxon>
        <taxon>Suessiaceae</taxon>
        <taxon>Polarella</taxon>
    </lineage>
</organism>
<keyword evidence="2" id="KW-1133">Transmembrane helix</keyword>
<dbReference type="EMBL" id="CAJNNW010037241">
    <property type="protein sequence ID" value="CAE8740249.1"/>
    <property type="molecule type" value="Genomic_DNA"/>
</dbReference>
<feature type="compositionally biased region" description="Acidic residues" evidence="1">
    <location>
        <begin position="89"/>
        <end position="104"/>
    </location>
</feature>
<reference evidence="3" key="1">
    <citation type="submission" date="2021-02" db="EMBL/GenBank/DDBJ databases">
        <authorList>
            <person name="Dougan E. K."/>
            <person name="Rhodes N."/>
            <person name="Thang M."/>
            <person name="Chan C."/>
        </authorList>
    </citation>
    <scope>NUCLEOTIDE SEQUENCE</scope>
</reference>
<accession>A0A813M0K6</accession>
<keyword evidence="2" id="KW-0812">Transmembrane</keyword>
<evidence type="ECO:0000313" key="3">
    <source>
        <dbReference type="EMBL" id="CAE8740249.1"/>
    </source>
</evidence>
<evidence type="ECO:0000256" key="1">
    <source>
        <dbReference type="SAM" id="MobiDB-lite"/>
    </source>
</evidence>
<sequence length="141" mass="15403">MANTIHNSWKTDASGNSLIDWDIIVMMEPSTLAGTVIGSFLSKYLPDFVLSLSLGTILAMLSFRTLDKGCKMFRRETEDERHLQGEPIPGEDGEDCELSEEDEPGVGVSRTLMGNGRVRASGVGTPWFKVLLLSSCFLGCV</sequence>
<proteinExistence type="predicted"/>
<dbReference type="Proteomes" id="UP000626109">
    <property type="component" value="Unassembled WGS sequence"/>
</dbReference>
<feature type="non-terminal residue" evidence="3">
    <location>
        <position position="1"/>
    </location>
</feature>
<gene>
    <name evidence="3" type="ORF">PGLA2088_LOCUS49964</name>
</gene>